<evidence type="ECO:0000313" key="15">
    <source>
        <dbReference type="EMBL" id="KLO18829.1"/>
    </source>
</evidence>
<dbReference type="SUPFAM" id="SSF48371">
    <property type="entry name" value="ARM repeat"/>
    <property type="match status" value="1"/>
</dbReference>
<dbReference type="EMBL" id="KQ085891">
    <property type="protein sequence ID" value="KLO18829.1"/>
    <property type="molecule type" value="Genomic_DNA"/>
</dbReference>
<dbReference type="InterPro" id="IPR038718">
    <property type="entry name" value="SNF2-like_sf"/>
</dbReference>
<dbReference type="OrthoDB" id="10252227at2759"/>
<dbReference type="FunFam" id="3.40.50.10810:FF:000009">
    <property type="entry name" value="B-TFIID TATA-box-binding protein-associated factor 1"/>
    <property type="match status" value="1"/>
</dbReference>
<comment type="similarity">
    <text evidence="2">Belongs to the SNF2/RAD54 helicase family.</text>
</comment>
<evidence type="ECO:0000256" key="7">
    <source>
        <dbReference type="ARBA" id="ARBA00022840"/>
    </source>
</evidence>
<dbReference type="InterPro" id="IPR011989">
    <property type="entry name" value="ARM-like"/>
</dbReference>
<evidence type="ECO:0000259" key="14">
    <source>
        <dbReference type="PROSITE" id="PS51194"/>
    </source>
</evidence>
<dbReference type="FunFam" id="3.40.50.300:FF:000428">
    <property type="entry name" value="TATA-binding protein-associated factor 172"/>
    <property type="match status" value="1"/>
</dbReference>
<dbReference type="PROSITE" id="PS51192">
    <property type="entry name" value="HELICASE_ATP_BIND_1"/>
    <property type="match status" value="1"/>
</dbReference>
<dbReference type="Pfam" id="PF00271">
    <property type="entry name" value="Helicase_C"/>
    <property type="match status" value="1"/>
</dbReference>
<keyword evidence="3" id="KW-0677">Repeat</keyword>
<keyword evidence="6" id="KW-0347">Helicase</keyword>
<dbReference type="PANTHER" id="PTHR36498:SF1">
    <property type="entry name" value="TATA-BINDING PROTEIN-ASSOCIATED FACTOR 172"/>
    <property type="match status" value="1"/>
</dbReference>
<dbReference type="GO" id="GO:0003677">
    <property type="term" value="F:DNA binding"/>
    <property type="evidence" value="ECO:0007669"/>
    <property type="project" value="UniProtKB-KW"/>
</dbReference>
<evidence type="ECO:0000256" key="9">
    <source>
        <dbReference type="ARBA" id="ARBA00023242"/>
    </source>
</evidence>
<dbReference type="InterPro" id="IPR027417">
    <property type="entry name" value="P-loop_NTPase"/>
</dbReference>
<dbReference type="CDD" id="cd18793">
    <property type="entry name" value="SF2_C_SNF"/>
    <property type="match status" value="1"/>
</dbReference>
<dbReference type="InterPro" id="IPR016024">
    <property type="entry name" value="ARM-type_fold"/>
</dbReference>
<organism evidence="15 16">
    <name type="scientific">Schizopora paradoxa</name>
    <dbReference type="NCBI Taxonomy" id="27342"/>
    <lineage>
        <taxon>Eukaryota</taxon>
        <taxon>Fungi</taxon>
        <taxon>Dikarya</taxon>
        <taxon>Basidiomycota</taxon>
        <taxon>Agaricomycotina</taxon>
        <taxon>Agaricomycetes</taxon>
        <taxon>Hymenochaetales</taxon>
        <taxon>Schizoporaceae</taxon>
        <taxon>Schizopora</taxon>
    </lineage>
</organism>
<feature type="compositionally biased region" description="Polar residues" evidence="12">
    <location>
        <begin position="306"/>
        <end position="316"/>
    </location>
</feature>
<keyword evidence="7" id="KW-0067">ATP-binding</keyword>
<sequence>MTSRLDRLLILLDTGSSTSVRTTAAKQLAQLAAKSVRSDVGGDDDVNKLRIDGSLVDDASAWSELMSVVARVLPYLHSRSHDSRTAASVALSQICSLVPVWEPPNLGDSKDDVNDLPPPEFPTFSVRQLMESKTRLLASSGKEYIKPSGIFQNASEVKKARKAAMNRLGLDFLDVAEDDEMDLDKELAGEDVDIDAEMKSVTPQEEDKQLKLESPVEPRKAMSPAERFKSSTPTPGPPSEDDMSGLSARERNRLKRKRKPGNSAFVSAPPPQASGSKFSAAAAGGSSKARLVAPDGAAAKSRLDTDASSNGKSGTNGAEKVVVDPTKGGAVDAKTSQQSKALEVKPGEWVWDGVVQVLEVDLFSPNWEVRHGAAMGLREVLKIQGKCGGMRAGASVAENAINHEQWCNAISAKFLCVFVLDRFGDFVSDQVVAPVRETVSQTLASLLLHMPRRSVLHVHSILLQMIKQDFPVSVASPSPDVKPTIPLPKSNGSSQKRNGRHYVWEVRHAGLLGIKYEVAVRSDLVQDNSVKMENEDTASSGKEVLRGIVDAAVLGLGDNDDDVRSVAASCLLPITAHFVEQLPEELPRVLAILWTCLGDMKDDLSSSVGAVMDLLGRLVSHDRVIETLADNTKSQPLSALAPTLFPFFRHTISSVRLAVVNTLHSFLSIPALGTDWLTTPFTRLLIQNLIVEERTDIRDATLTLWNLVVKTLRPVEGWMVAVISQDVLYEWYNLAMTPLGVPMDTSMLYHPSVDHVNGGGSSPEKHNVDKNMLAQDLALISIEIVIKARIAVAKAFATVLALWPTQEPQIMPPEVKEAREKAEKDGKKLEQKPDTPEYKAFDDIFRPLLAHYVVSPSMLQRFLTAVIIEEWAHKYEEIAAKKATETGEHIYALIGNNRLANELAEIMGAWLQGDPPVSYHEMSMQLSRIHGDCSLLLQSFAHDCKIPQTAIPFLSPHIDINGTVPGGFNIEVAERVVGPIFSELKQTLGRSKKKEVINLQDKRLRIESSIKHYYEVKVQHDVRVASAFACAYVALKHSPNKVSPIVKGIMNGIKSEENVDLQTRSAFAVAAFISFCWKGSITQPPEKIVKNLCTFLCQDIDQTPTFAFNKHIEAGILSSKSIKQIENGGAAKPIPKGQPEPTSEEAAKSRISRRGAELAFTQLSVRFGDRLFDLIPKMWELMAGGLLTTFAKDDLRDGDKLMEKQYGQDVIDSLSVLRVTSSTLHHGLWDRLVMLLPKLTLALRSRFAIIRQCAAKSFARICGVITTQAMRHVIEEVVPLLGDTTTLSNRQGAVELVYHIIQELDIKALPYVIFLIVPILGRMSDSNDEIRTTATNTFASLIKMVPLESGLPDPPEFSEELLKKRDEERQFLTQLLDGNKVEQYQIPVSIKAELRKYQQDGVNWLAFLAKYQLHGILCDDMGLGKTLQSICILAGKHHERAEKFKATKSPDSIHLPSLIVCPPTLTGHWYYEILKYVDNLRPVMYVGTSRERQKLHGKFTSYDVVITSYEVVRNDIATLQDIDWHYCILDEGHIIKNARTKLTKAVKCIRAHHRLLLSGTPIQNNVLELWSLFDFLMPGFLGSEHSFNERFSKPILSNRDGKSKNGEAAALALEALHKQVLPFLLRRLKEDVLNDLPPKIIQDYYCELSDLQKNMYDSFGKSTAHQNATGVVQGATNGGNESQKHVFQTLQYLRKLCNHPALVLKDDEEATKVALAKIGSKGGASQLHDIQHAPKLLALKQLLQDCGIGLGTTPPPADTGKTELLDTEESSSGVFSQHRVLIFCQLKQMLDIIESDLFKKHMPSVTYMRLDGGTDANKRHAIVQTFNADPSIDCLLLTTHVGGLGLTLTGADTVIFVEHDWNPMKDLQAMDRAHRIGQKKVVNVYRLVTKGTLEEKIMGLQRFKLNIANSVVTQQNSGLASMDTDLVLDLFKRTTAEEDAAAAKRKEKEKAGAVSQKNILDGLEDLPPEDEYENLNLSSFIDSLR</sequence>
<feature type="domain" description="Helicase C-terminal" evidence="14">
    <location>
        <begin position="1760"/>
        <end position="1919"/>
    </location>
</feature>
<feature type="domain" description="Helicase ATP-binding" evidence="13">
    <location>
        <begin position="1406"/>
        <end position="1579"/>
    </location>
</feature>
<feature type="compositionally biased region" description="Basic and acidic residues" evidence="12">
    <location>
        <begin position="1941"/>
        <end position="1951"/>
    </location>
</feature>
<dbReference type="GO" id="GO:0017025">
    <property type="term" value="F:TBP-class protein binding"/>
    <property type="evidence" value="ECO:0007669"/>
    <property type="project" value="InterPro"/>
</dbReference>
<dbReference type="Proteomes" id="UP000053477">
    <property type="component" value="Unassembled WGS sequence"/>
</dbReference>
<reference evidence="15 16" key="1">
    <citation type="submission" date="2015-04" db="EMBL/GenBank/DDBJ databases">
        <title>Complete genome sequence of Schizopora paradoxa KUC8140, a cosmopolitan wood degrader in East Asia.</title>
        <authorList>
            <consortium name="DOE Joint Genome Institute"/>
            <person name="Min B."/>
            <person name="Park H."/>
            <person name="Jang Y."/>
            <person name="Kim J.-J."/>
            <person name="Kim K.H."/>
            <person name="Pangilinan J."/>
            <person name="Lipzen A."/>
            <person name="Riley R."/>
            <person name="Grigoriev I.V."/>
            <person name="Spatafora J.W."/>
            <person name="Choi I.-G."/>
        </authorList>
    </citation>
    <scope>NUCLEOTIDE SEQUENCE [LARGE SCALE GENOMIC DNA]</scope>
    <source>
        <strain evidence="15 16">KUC8140</strain>
    </source>
</reference>
<dbReference type="SMART" id="SM00487">
    <property type="entry name" value="DEXDc"/>
    <property type="match status" value="1"/>
</dbReference>
<evidence type="ECO:0000256" key="8">
    <source>
        <dbReference type="ARBA" id="ARBA00023125"/>
    </source>
</evidence>
<feature type="region of interest" description="Disordered" evidence="12">
    <location>
        <begin position="1941"/>
        <end position="1970"/>
    </location>
</feature>
<dbReference type="GO" id="GO:0016887">
    <property type="term" value="F:ATP hydrolysis activity"/>
    <property type="evidence" value="ECO:0007669"/>
    <property type="project" value="InterPro"/>
</dbReference>
<dbReference type="InterPro" id="IPR000330">
    <property type="entry name" value="SNF2_N"/>
</dbReference>
<evidence type="ECO:0000256" key="11">
    <source>
        <dbReference type="ARBA" id="ARBA00081329"/>
    </source>
</evidence>
<evidence type="ECO:0000313" key="16">
    <source>
        <dbReference type="Proteomes" id="UP000053477"/>
    </source>
</evidence>
<keyword evidence="4" id="KW-0547">Nucleotide-binding</keyword>
<dbReference type="InParanoid" id="A0A0H2S4C9"/>
<evidence type="ECO:0000256" key="10">
    <source>
        <dbReference type="ARBA" id="ARBA00073046"/>
    </source>
</evidence>
<evidence type="ECO:0000259" key="13">
    <source>
        <dbReference type="PROSITE" id="PS51192"/>
    </source>
</evidence>
<gene>
    <name evidence="15" type="ORF">SCHPADRAFT_101558</name>
</gene>
<dbReference type="GO" id="GO:0004386">
    <property type="term" value="F:helicase activity"/>
    <property type="evidence" value="ECO:0007669"/>
    <property type="project" value="UniProtKB-KW"/>
</dbReference>
<dbReference type="SMART" id="SM00490">
    <property type="entry name" value="HELICc"/>
    <property type="match status" value="1"/>
</dbReference>
<dbReference type="CDD" id="cd17999">
    <property type="entry name" value="DEXHc_Mot1"/>
    <property type="match status" value="1"/>
</dbReference>
<accession>A0A0H2S4C9</accession>
<feature type="compositionally biased region" description="Basic and acidic residues" evidence="12">
    <location>
        <begin position="205"/>
        <end position="220"/>
    </location>
</feature>
<evidence type="ECO:0000256" key="3">
    <source>
        <dbReference type="ARBA" id="ARBA00022737"/>
    </source>
</evidence>
<dbReference type="InterPro" id="IPR049730">
    <property type="entry name" value="SNF2/RAD54-like_C"/>
</dbReference>
<feature type="region of interest" description="Disordered" evidence="12">
    <location>
        <begin position="1128"/>
        <end position="1150"/>
    </location>
</feature>
<dbReference type="FunCoup" id="A0A0H2S4C9">
    <property type="interactions" value="856"/>
</dbReference>
<feature type="region of interest" description="Disordered" evidence="12">
    <location>
        <begin position="297"/>
        <end position="322"/>
    </location>
</feature>
<proteinExistence type="inferred from homology"/>
<keyword evidence="5" id="KW-0378">Hydrolase</keyword>
<name>A0A0H2S4C9_9AGAM</name>
<dbReference type="GO" id="GO:0005634">
    <property type="term" value="C:nucleus"/>
    <property type="evidence" value="ECO:0007669"/>
    <property type="project" value="UniProtKB-SubCell"/>
</dbReference>
<dbReference type="PANTHER" id="PTHR36498">
    <property type="entry name" value="TATA-BINDING PROTEIN-ASSOCIATED FACTOR 172"/>
    <property type="match status" value="1"/>
</dbReference>
<dbReference type="InterPro" id="IPR022707">
    <property type="entry name" value="Mot1_central_dom"/>
</dbReference>
<dbReference type="Pfam" id="PF00176">
    <property type="entry name" value="SNF2-rel_dom"/>
    <property type="match status" value="1"/>
</dbReference>
<feature type="region of interest" description="Disordered" evidence="12">
    <location>
        <begin position="194"/>
        <end position="281"/>
    </location>
</feature>
<dbReference type="SUPFAM" id="SSF52540">
    <property type="entry name" value="P-loop containing nucleoside triphosphate hydrolases"/>
    <property type="match status" value="2"/>
</dbReference>
<keyword evidence="9" id="KW-0539">Nucleus</keyword>
<dbReference type="InterPro" id="IPR044972">
    <property type="entry name" value="Mot1"/>
</dbReference>
<dbReference type="InterPro" id="IPR044078">
    <property type="entry name" value="Mot1_ATP-bd"/>
</dbReference>
<dbReference type="Pfam" id="PF12054">
    <property type="entry name" value="DUF3535"/>
    <property type="match status" value="1"/>
</dbReference>
<evidence type="ECO:0000256" key="6">
    <source>
        <dbReference type="ARBA" id="ARBA00022806"/>
    </source>
</evidence>
<evidence type="ECO:0000256" key="1">
    <source>
        <dbReference type="ARBA" id="ARBA00004123"/>
    </source>
</evidence>
<dbReference type="Gene3D" id="1.25.10.10">
    <property type="entry name" value="Leucine-rich Repeat Variant"/>
    <property type="match status" value="2"/>
</dbReference>
<dbReference type="Gene3D" id="3.40.50.300">
    <property type="entry name" value="P-loop containing nucleotide triphosphate hydrolases"/>
    <property type="match status" value="1"/>
</dbReference>
<comment type="subcellular location">
    <subcellularLocation>
        <location evidence="1">Nucleus</location>
    </subcellularLocation>
</comment>
<dbReference type="PROSITE" id="PS51194">
    <property type="entry name" value="HELICASE_CTER"/>
    <property type="match status" value="1"/>
</dbReference>
<protein>
    <recommendedName>
        <fullName evidence="10">TATA-binding protein-associated factor mot1</fullName>
    </recommendedName>
    <alternativeName>
        <fullName evidence="11">Modifier of transcription 1</fullName>
    </alternativeName>
</protein>
<evidence type="ECO:0000256" key="4">
    <source>
        <dbReference type="ARBA" id="ARBA00022741"/>
    </source>
</evidence>
<evidence type="ECO:0000256" key="12">
    <source>
        <dbReference type="SAM" id="MobiDB-lite"/>
    </source>
</evidence>
<evidence type="ECO:0000256" key="2">
    <source>
        <dbReference type="ARBA" id="ARBA00007025"/>
    </source>
</evidence>
<keyword evidence="8" id="KW-0238">DNA-binding</keyword>
<dbReference type="InterPro" id="IPR014001">
    <property type="entry name" value="Helicase_ATP-bd"/>
</dbReference>
<evidence type="ECO:0000256" key="5">
    <source>
        <dbReference type="ARBA" id="ARBA00022801"/>
    </source>
</evidence>
<dbReference type="STRING" id="27342.A0A0H2S4C9"/>
<keyword evidence="16" id="KW-1185">Reference proteome</keyword>
<dbReference type="Gene3D" id="3.40.50.10810">
    <property type="entry name" value="Tandem AAA-ATPase domain"/>
    <property type="match status" value="1"/>
</dbReference>
<dbReference type="InterPro" id="IPR001650">
    <property type="entry name" value="Helicase_C-like"/>
</dbReference>
<dbReference type="GO" id="GO:0005524">
    <property type="term" value="F:ATP binding"/>
    <property type="evidence" value="ECO:0007669"/>
    <property type="project" value="UniProtKB-KW"/>
</dbReference>